<dbReference type="Pfam" id="PF03407">
    <property type="entry name" value="Nucleotid_trans"/>
    <property type="match status" value="1"/>
</dbReference>
<organism evidence="3">
    <name type="scientific">Entomoneis paludosa</name>
    <dbReference type="NCBI Taxonomy" id="265537"/>
    <lineage>
        <taxon>Eukaryota</taxon>
        <taxon>Sar</taxon>
        <taxon>Stramenopiles</taxon>
        <taxon>Ochrophyta</taxon>
        <taxon>Bacillariophyta</taxon>
        <taxon>Bacillariophyceae</taxon>
        <taxon>Bacillariophycidae</taxon>
        <taxon>Entomoneidaceae</taxon>
        <taxon>Entomoneis</taxon>
    </lineage>
</organism>
<dbReference type="EMBL" id="HBHT01029100">
    <property type="protein sequence ID" value="CAD9980501.1"/>
    <property type="molecule type" value="Transcribed_RNA"/>
</dbReference>
<dbReference type="GO" id="GO:0016757">
    <property type="term" value="F:glycosyltransferase activity"/>
    <property type="evidence" value="ECO:0007669"/>
    <property type="project" value="TreeGrafter"/>
</dbReference>
<reference evidence="3" key="1">
    <citation type="submission" date="2021-01" db="EMBL/GenBank/DDBJ databases">
        <authorList>
            <person name="Corre E."/>
            <person name="Pelletier E."/>
            <person name="Niang G."/>
            <person name="Scheremetjew M."/>
            <person name="Finn R."/>
            <person name="Kale V."/>
            <person name="Holt S."/>
            <person name="Cochrane G."/>
            <person name="Meng A."/>
            <person name="Brown T."/>
            <person name="Cohen L."/>
        </authorList>
    </citation>
    <scope>NUCLEOTIDE SEQUENCE</scope>
    <source>
        <strain evidence="3">CCMP125</strain>
    </source>
</reference>
<proteinExistence type="predicted"/>
<gene>
    <name evidence="2" type="ORF">APAL1065_LOCUS19545</name>
    <name evidence="3" type="ORF">APAL1065_LOCUS19546</name>
</gene>
<evidence type="ECO:0000313" key="3">
    <source>
        <dbReference type="EMBL" id="CAD9980501.1"/>
    </source>
</evidence>
<dbReference type="InterPro" id="IPR005069">
    <property type="entry name" value="Nucl-diP-sugar_transferase"/>
</dbReference>
<protein>
    <recommendedName>
        <fullName evidence="1">Nucleotide-diphospho-sugar transferase domain-containing protein</fullName>
    </recommendedName>
</protein>
<dbReference type="PANTHER" id="PTHR47032:SF1">
    <property type="entry name" value="UDP-D-XYLOSE:L-FUCOSE ALPHA-1,3-D-XYLOSYLTRANSFERASE-RELATED"/>
    <property type="match status" value="1"/>
</dbReference>
<feature type="domain" description="Nucleotide-diphospho-sugar transferase" evidence="1">
    <location>
        <begin position="251"/>
        <end position="475"/>
    </location>
</feature>
<dbReference type="AlphaFoldDB" id="A0A6U3CCG1"/>
<dbReference type="EMBL" id="HBHT01029099">
    <property type="protein sequence ID" value="CAD9980499.1"/>
    <property type="molecule type" value="Transcribed_RNA"/>
</dbReference>
<dbReference type="InterPro" id="IPR052636">
    <property type="entry name" value="UDP-D-xylose:L-fucose_XylT"/>
</dbReference>
<dbReference type="PANTHER" id="PTHR47032">
    <property type="entry name" value="UDP-D-XYLOSE:L-FUCOSE ALPHA-1,3-D-XYLOSYLTRANSFERASE-RELATED"/>
    <property type="match status" value="1"/>
</dbReference>
<sequence length="527" mass="61099">MLLFHRQKQARHEPRRLRGRQRLVPWPSVLQVLLEGAVALTAFSIGGYWAYSQLESSCVNCSSDENRKPKEITESFSTQEAFGIPFQFSPYLNIVSESSDGSHGQTKSLSKECQQTIFLNTQDKTTCHAIVPLNSSKNFVPPNHHPDLLLAKSRSRRTADGFDAVSWYDDHGHKPSWRLSSPPKPVLIHESWWPLLSRYLMVYDGALEALRKLLLQRGPQKSWTIMATNAHHVDFLRNIDCASRRISMDRSNILVVALDKEAFHVAKHDLGLLTFYYEPLVDVLSETNTTEYANRAYGAVMLVAKVHVVHLFSQLKSYDFLFQDVDVVPLRKDYADYMKKKLKEEEGDMLFQYDYFTPQQTHPEYGPWYVNSGFFYVINNDRTRNFLSSLLRNGDLVLRSNSHQAVLSWLLSRHVSRNQLRVRVLSNDAEADLFPGGFHFHHKWNYMRRMLISKEKNPYIFHMNYNDRKETKISFFQQMGLWFVDYSDRTCSQCCNLDPVPICHYSDKPSAVACSQYPAVETGEPFW</sequence>
<evidence type="ECO:0000313" key="2">
    <source>
        <dbReference type="EMBL" id="CAD9980499.1"/>
    </source>
</evidence>
<accession>A0A6U3CCG1</accession>
<evidence type="ECO:0000259" key="1">
    <source>
        <dbReference type="Pfam" id="PF03407"/>
    </source>
</evidence>
<name>A0A6U3CCG1_9STRA</name>
<dbReference type="GO" id="GO:0005794">
    <property type="term" value="C:Golgi apparatus"/>
    <property type="evidence" value="ECO:0007669"/>
    <property type="project" value="TreeGrafter"/>
</dbReference>